<reference evidence="4 5" key="1">
    <citation type="submission" date="2024-09" db="EMBL/GenBank/DDBJ databases">
        <authorList>
            <person name="Sun Q."/>
            <person name="Mori K."/>
        </authorList>
    </citation>
    <scope>NUCLEOTIDE SEQUENCE [LARGE SCALE GENOMIC DNA]</scope>
    <source>
        <strain evidence="4 5">CCM 7468</strain>
    </source>
</reference>
<gene>
    <name evidence="4" type="ORF">ACFFIC_10735</name>
</gene>
<dbReference type="Proteomes" id="UP001589789">
    <property type="component" value="Unassembled WGS sequence"/>
</dbReference>
<dbReference type="SMART" id="SM00267">
    <property type="entry name" value="GGDEF"/>
    <property type="match status" value="1"/>
</dbReference>
<feature type="domain" description="GGDEF" evidence="3">
    <location>
        <begin position="253"/>
        <end position="386"/>
    </location>
</feature>
<comment type="caution">
    <text evidence="4">The sequence shown here is derived from an EMBL/GenBank/DDBJ whole genome shotgun (WGS) entry which is preliminary data.</text>
</comment>
<dbReference type="InterPro" id="IPR052155">
    <property type="entry name" value="Biofilm_reg_signaling"/>
</dbReference>
<dbReference type="CDD" id="cd01948">
    <property type="entry name" value="EAL"/>
    <property type="match status" value="1"/>
</dbReference>
<dbReference type="InterPro" id="IPR001633">
    <property type="entry name" value="EAL_dom"/>
</dbReference>
<dbReference type="RefSeq" id="WP_377050159.1">
    <property type="nucleotide sequence ID" value="NZ_JBHLVZ010000022.1"/>
</dbReference>
<evidence type="ECO:0000256" key="1">
    <source>
        <dbReference type="SAM" id="Phobius"/>
    </source>
</evidence>
<name>A0ABV6IQX7_9PROT</name>
<dbReference type="Pfam" id="PF00990">
    <property type="entry name" value="GGDEF"/>
    <property type="match status" value="1"/>
</dbReference>
<organism evidence="4 5">
    <name type="scientific">Muricoccus vinaceus</name>
    <dbReference type="NCBI Taxonomy" id="424704"/>
    <lineage>
        <taxon>Bacteria</taxon>
        <taxon>Pseudomonadati</taxon>
        <taxon>Pseudomonadota</taxon>
        <taxon>Alphaproteobacteria</taxon>
        <taxon>Acetobacterales</taxon>
        <taxon>Roseomonadaceae</taxon>
        <taxon>Muricoccus</taxon>
    </lineage>
</organism>
<dbReference type="InterPro" id="IPR000160">
    <property type="entry name" value="GGDEF_dom"/>
</dbReference>
<keyword evidence="5" id="KW-1185">Reference proteome</keyword>
<dbReference type="Pfam" id="PF00563">
    <property type="entry name" value="EAL"/>
    <property type="match status" value="1"/>
</dbReference>
<evidence type="ECO:0000313" key="4">
    <source>
        <dbReference type="EMBL" id="MFC0386015.1"/>
    </source>
</evidence>
<dbReference type="PANTHER" id="PTHR44757:SF2">
    <property type="entry name" value="BIOFILM ARCHITECTURE MAINTENANCE PROTEIN MBAA"/>
    <property type="match status" value="1"/>
</dbReference>
<dbReference type="SUPFAM" id="SSF141868">
    <property type="entry name" value="EAL domain-like"/>
    <property type="match status" value="1"/>
</dbReference>
<dbReference type="PROSITE" id="PS50883">
    <property type="entry name" value="EAL"/>
    <property type="match status" value="1"/>
</dbReference>
<dbReference type="PROSITE" id="PS50887">
    <property type="entry name" value="GGDEF"/>
    <property type="match status" value="1"/>
</dbReference>
<evidence type="ECO:0000259" key="3">
    <source>
        <dbReference type="PROSITE" id="PS50887"/>
    </source>
</evidence>
<evidence type="ECO:0000259" key="2">
    <source>
        <dbReference type="PROSITE" id="PS50883"/>
    </source>
</evidence>
<feature type="transmembrane region" description="Helical" evidence="1">
    <location>
        <begin position="165"/>
        <end position="187"/>
    </location>
</feature>
<keyword evidence="1" id="KW-0472">Membrane</keyword>
<dbReference type="InterPro" id="IPR029787">
    <property type="entry name" value="Nucleotide_cyclase"/>
</dbReference>
<dbReference type="CDD" id="cd01949">
    <property type="entry name" value="GGDEF"/>
    <property type="match status" value="1"/>
</dbReference>
<dbReference type="SUPFAM" id="SSF55073">
    <property type="entry name" value="Nucleotide cyclase"/>
    <property type="match status" value="1"/>
</dbReference>
<protein>
    <submittedName>
        <fullName evidence="4">Bifunctional diguanylate cyclase/phosphodiesterase</fullName>
    </submittedName>
</protein>
<feature type="domain" description="EAL" evidence="2">
    <location>
        <begin position="395"/>
        <end position="645"/>
    </location>
</feature>
<keyword evidence="1" id="KW-0812">Transmembrane</keyword>
<dbReference type="EMBL" id="JBHLVZ010000022">
    <property type="protein sequence ID" value="MFC0386015.1"/>
    <property type="molecule type" value="Genomic_DNA"/>
</dbReference>
<dbReference type="SMART" id="SM00052">
    <property type="entry name" value="EAL"/>
    <property type="match status" value="1"/>
</dbReference>
<sequence length="661" mass="72747">MLIGTVLALTLAAAYTSLLVVQRQQALGEVSRYNTTWLVSQAVLEVSQLQGAAIAALVPDSGIDEEDVRLWLDIVSNRVQLFNDGDVARFVATSPELGEIVERFRRLARAGQEGIDEPLSPERLKSIFTASRSLNVPLLRLASKANAHGGELVAQDQRQLSNLHWLFAALLGALTLCALALIGALGWHNRRLFRAQSEVEQQNKVLQWRDDELRAQNAHITFLAHHDALTGLPNRVMFNERLMEALEAHRHGAGFALLCLDLDHFKEVNDALGHPMGDELLKAVAIRLRSCVREGDVVARLGGDEFAILQHGPKFPELAQVLAARIVQELSAPFDLDGNCAVVGTSIGIAIVNHELSSADTLLRSADLALYRAKAEGRGTFCFFEQSMNDKVQARRAIEVDLRTALVRDELEVFYQPLFHLSAGQVGGFEALVRWRHPTRGLVSPAQFIPIAEELGLIVPLGEWVMIQACKEAVTWPRDIKVAVNLSPAQFRSNGLSKSIRRALNESGLPAGRLELEITESALLQDSEAVLATLHELRSLGIRIALDDFGTGYSSLSYLRSFPFDKLKIDQSFVREMGYRPDCQAIVVSVLGLAAELGMATTAEGVETEEQLEQLREFGCTEAQGYLFDRPRPAGEIRHWFAAKANTLPRGKTASLQSSLS</sequence>
<dbReference type="Gene3D" id="3.20.20.450">
    <property type="entry name" value="EAL domain"/>
    <property type="match status" value="1"/>
</dbReference>
<dbReference type="PANTHER" id="PTHR44757">
    <property type="entry name" value="DIGUANYLATE CYCLASE DGCP"/>
    <property type="match status" value="1"/>
</dbReference>
<keyword evidence="1" id="KW-1133">Transmembrane helix</keyword>
<dbReference type="NCBIfam" id="TIGR00254">
    <property type="entry name" value="GGDEF"/>
    <property type="match status" value="1"/>
</dbReference>
<proteinExistence type="predicted"/>
<dbReference type="InterPro" id="IPR043128">
    <property type="entry name" value="Rev_trsase/Diguanyl_cyclase"/>
</dbReference>
<evidence type="ECO:0000313" key="5">
    <source>
        <dbReference type="Proteomes" id="UP001589789"/>
    </source>
</evidence>
<dbReference type="Gene3D" id="3.30.70.270">
    <property type="match status" value="1"/>
</dbReference>
<accession>A0ABV6IQX7</accession>
<dbReference type="InterPro" id="IPR035919">
    <property type="entry name" value="EAL_sf"/>
</dbReference>